<gene>
    <name evidence="1" type="ORF">DCCM_0903</name>
</gene>
<dbReference type="Proteomes" id="UP000239549">
    <property type="component" value="Unassembled WGS sequence"/>
</dbReference>
<dbReference type="InterPro" id="IPR050484">
    <property type="entry name" value="Transf_Hexapept/Carb_Anhydrase"/>
</dbReference>
<dbReference type="PANTHER" id="PTHR13061:SF29">
    <property type="entry name" value="GAMMA CARBONIC ANHYDRASE-LIKE 1, MITOCHONDRIAL-RELATED"/>
    <property type="match status" value="1"/>
</dbReference>
<reference evidence="2" key="1">
    <citation type="submission" date="2018-02" db="EMBL/GenBank/DDBJ databases">
        <title>Genome sequence of Desulfocucumis palustris strain NAW-5.</title>
        <authorList>
            <person name="Watanabe M."/>
            <person name="Kojima H."/>
            <person name="Fukui M."/>
        </authorList>
    </citation>
    <scope>NUCLEOTIDE SEQUENCE [LARGE SCALE GENOMIC DNA]</scope>
    <source>
        <strain evidence="2">NAW-5</strain>
    </source>
</reference>
<organism evidence="1 2">
    <name type="scientific">Desulfocucumis palustris</name>
    <dbReference type="NCBI Taxonomy" id="1898651"/>
    <lineage>
        <taxon>Bacteria</taxon>
        <taxon>Bacillati</taxon>
        <taxon>Bacillota</taxon>
        <taxon>Clostridia</taxon>
        <taxon>Eubacteriales</taxon>
        <taxon>Desulfocucumaceae</taxon>
        <taxon>Desulfocucumis</taxon>
    </lineage>
</organism>
<dbReference type="InterPro" id="IPR011004">
    <property type="entry name" value="Trimer_LpxA-like_sf"/>
</dbReference>
<evidence type="ECO:0000313" key="1">
    <source>
        <dbReference type="EMBL" id="GBF32707.1"/>
    </source>
</evidence>
<accession>A0A2L2X8Z3</accession>
<dbReference type="PANTHER" id="PTHR13061">
    <property type="entry name" value="DYNACTIN SUBUNIT P25"/>
    <property type="match status" value="1"/>
</dbReference>
<keyword evidence="2" id="KW-1185">Reference proteome</keyword>
<dbReference type="InterPro" id="IPR001451">
    <property type="entry name" value="Hexapep"/>
</dbReference>
<dbReference type="OrthoDB" id="9803036at2"/>
<dbReference type="Gene3D" id="2.160.10.10">
    <property type="entry name" value="Hexapeptide repeat proteins"/>
    <property type="match status" value="1"/>
</dbReference>
<dbReference type="RefSeq" id="WP_104371194.1">
    <property type="nucleotide sequence ID" value="NZ_BFAV01000045.1"/>
</dbReference>
<sequence>MGSKNNLYHYGKFYPRLAESVFVAPGARIIGRVEIGEGSSVWYNTVIRADADGVKIGRETNIQDGCALHEDEGFPLVLGDRVSVGHNVILHGCTIEDEALVGMGAIVMNGARVGAGAVVGAGALVPQGHEIPAGHLAVGSPAKVVRPLSDKERAGFAQMAARYHKRAKFCMNSGPSPDGFKTGGLT</sequence>
<dbReference type="SUPFAM" id="SSF51161">
    <property type="entry name" value="Trimeric LpxA-like enzymes"/>
    <property type="match status" value="1"/>
</dbReference>
<dbReference type="Pfam" id="PF00132">
    <property type="entry name" value="Hexapep"/>
    <property type="match status" value="1"/>
</dbReference>
<proteinExistence type="predicted"/>
<comment type="caution">
    <text evidence="1">The sequence shown here is derived from an EMBL/GenBank/DDBJ whole genome shotgun (WGS) entry which is preliminary data.</text>
</comment>
<protein>
    <submittedName>
        <fullName evidence="1">Carbonic anhydrase</fullName>
    </submittedName>
</protein>
<dbReference type="AlphaFoldDB" id="A0A2L2X8Z3"/>
<dbReference type="EMBL" id="BFAV01000045">
    <property type="protein sequence ID" value="GBF32707.1"/>
    <property type="molecule type" value="Genomic_DNA"/>
</dbReference>
<dbReference type="CDD" id="cd04645">
    <property type="entry name" value="LbH_gamma_CA_like"/>
    <property type="match status" value="1"/>
</dbReference>
<evidence type="ECO:0000313" key="2">
    <source>
        <dbReference type="Proteomes" id="UP000239549"/>
    </source>
</evidence>
<dbReference type="InterPro" id="IPR047324">
    <property type="entry name" value="LbH_gamma_CA-like"/>
</dbReference>
<name>A0A2L2X8Z3_9FIRM</name>